<dbReference type="PANTHER" id="PTHR12663:SF0">
    <property type="entry name" value="PRECOCIOUS DISSOCIATION OF SISTERS 5, ISOFORM A"/>
    <property type="match status" value="1"/>
</dbReference>
<dbReference type="Proteomes" id="UP000054359">
    <property type="component" value="Unassembled WGS sequence"/>
</dbReference>
<protein>
    <submittedName>
        <fullName evidence="3">Sister chromatid cohesion protein PDS5-like protein</fullName>
    </submittedName>
</protein>
<dbReference type="EMBL" id="KK117461">
    <property type="protein sequence ID" value="KFM70523.1"/>
    <property type="molecule type" value="Genomic_DNA"/>
</dbReference>
<evidence type="ECO:0000313" key="4">
    <source>
        <dbReference type="Proteomes" id="UP000054359"/>
    </source>
</evidence>
<keyword evidence="2" id="KW-0539">Nucleus</keyword>
<organism evidence="3 4">
    <name type="scientific">Stegodyphus mimosarum</name>
    <name type="common">African social velvet spider</name>
    <dbReference type="NCBI Taxonomy" id="407821"/>
    <lineage>
        <taxon>Eukaryota</taxon>
        <taxon>Metazoa</taxon>
        <taxon>Ecdysozoa</taxon>
        <taxon>Arthropoda</taxon>
        <taxon>Chelicerata</taxon>
        <taxon>Arachnida</taxon>
        <taxon>Araneae</taxon>
        <taxon>Araneomorphae</taxon>
        <taxon>Entelegynae</taxon>
        <taxon>Eresoidea</taxon>
        <taxon>Eresidae</taxon>
        <taxon>Stegodyphus</taxon>
    </lineage>
</organism>
<keyword evidence="4" id="KW-1185">Reference proteome</keyword>
<dbReference type="AlphaFoldDB" id="A0A087TZI4"/>
<dbReference type="PANTHER" id="PTHR12663">
    <property type="entry name" value="ANDROGEN INDUCED INHIBITOR OF PROLIFERATION AS3 / PDS5-RELATED"/>
    <property type="match status" value="1"/>
</dbReference>
<accession>A0A087TZI4</accession>
<proteinExistence type="predicted"/>
<dbReference type="GO" id="GO:0000785">
    <property type="term" value="C:chromatin"/>
    <property type="evidence" value="ECO:0007669"/>
    <property type="project" value="TreeGrafter"/>
</dbReference>
<dbReference type="Pfam" id="PF20168">
    <property type="entry name" value="PDS5"/>
    <property type="match status" value="1"/>
</dbReference>
<dbReference type="OMA" id="FAREYYK"/>
<name>A0A087TZI4_STEMI</name>
<comment type="subcellular location">
    <subcellularLocation>
        <location evidence="1">Nucleus</location>
    </subcellularLocation>
</comment>
<gene>
    <name evidence="3" type="ORF">X975_07776</name>
</gene>
<evidence type="ECO:0000256" key="1">
    <source>
        <dbReference type="ARBA" id="ARBA00004123"/>
    </source>
</evidence>
<dbReference type="GO" id="GO:0006281">
    <property type="term" value="P:DNA repair"/>
    <property type="evidence" value="ECO:0007669"/>
    <property type="project" value="TreeGrafter"/>
</dbReference>
<evidence type="ECO:0000313" key="3">
    <source>
        <dbReference type="EMBL" id="KFM70523.1"/>
    </source>
</evidence>
<dbReference type="InterPro" id="IPR039776">
    <property type="entry name" value="Pds5"/>
</dbReference>
<dbReference type="GO" id="GO:0005634">
    <property type="term" value="C:nucleus"/>
    <property type="evidence" value="ECO:0007669"/>
    <property type="project" value="UniProtKB-SubCell"/>
</dbReference>
<feature type="non-terminal residue" evidence="3">
    <location>
        <position position="94"/>
    </location>
</feature>
<dbReference type="OrthoDB" id="6416699at2759"/>
<reference evidence="3 4" key="1">
    <citation type="submission" date="2013-11" db="EMBL/GenBank/DDBJ databases">
        <title>Genome sequencing of Stegodyphus mimosarum.</title>
        <authorList>
            <person name="Bechsgaard J."/>
        </authorList>
    </citation>
    <scope>NUCLEOTIDE SEQUENCE [LARGE SCALE GENOMIC DNA]</scope>
</reference>
<dbReference type="GO" id="GO:0007064">
    <property type="term" value="P:mitotic sister chromatid cohesion"/>
    <property type="evidence" value="ECO:0007669"/>
    <property type="project" value="InterPro"/>
</dbReference>
<dbReference type="STRING" id="407821.A0A087TZI4"/>
<evidence type="ECO:0000256" key="2">
    <source>
        <dbReference type="ARBA" id="ARBA00023242"/>
    </source>
</evidence>
<sequence length="94" mass="10640">MSVQDKLVYPPGVRDITGDISTDDLVRRLKECAHAFQNMSQDDDNSAYIPLALHLASETFLEHRSRDVRLLVACCIADVFRVYAPEAPYKDITQ</sequence>